<proteinExistence type="predicted"/>
<dbReference type="EMBL" id="LGRV01000003">
    <property type="protein sequence ID" value="KOS69827.1"/>
    <property type="molecule type" value="Genomic_DNA"/>
</dbReference>
<organism evidence="1 2">
    <name type="scientific">Lysinibacillus contaminans</name>
    <dbReference type="NCBI Taxonomy" id="1293441"/>
    <lineage>
        <taxon>Bacteria</taxon>
        <taxon>Bacillati</taxon>
        <taxon>Bacillota</taxon>
        <taxon>Bacilli</taxon>
        <taxon>Bacillales</taxon>
        <taxon>Bacillaceae</taxon>
        <taxon>Lysinibacillus</taxon>
    </lineage>
</organism>
<name>A0ABR5K4F9_9BACI</name>
<dbReference type="Proteomes" id="UP000050668">
    <property type="component" value="Unassembled WGS sequence"/>
</dbReference>
<accession>A0ABR5K4F9</accession>
<gene>
    <name evidence="1" type="ORF">AEA09_10345</name>
</gene>
<evidence type="ECO:0000313" key="1">
    <source>
        <dbReference type="EMBL" id="KOS69827.1"/>
    </source>
</evidence>
<reference evidence="2" key="1">
    <citation type="submission" date="2015-07" db="EMBL/GenBank/DDBJ databases">
        <title>Fjat-14205 dsm 2895.</title>
        <authorList>
            <person name="Liu B."/>
            <person name="Wang J."/>
            <person name="Zhu Y."/>
            <person name="Liu G."/>
            <person name="Chen Q."/>
            <person name="Chen Z."/>
            <person name="Lan J."/>
            <person name="Che J."/>
            <person name="Ge C."/>
            <person name="Shi H."/>
            <person name="Pan Z."/>
            <person name="Liu X."/>
        </authorList>
    </citation>
    <scope>NUCLEOTIDE SEQUENCE [LARGE SCALE GENOMIC DNA]</scope>
    <source>
        <strain evidence="2">DSM 25560</strain>
    </source>
</reference>
<evidence type="ECO:0000313" key="2">
    <source>
        <dbReference type="Proteomes" id="UP000050668"/>
    </source>
</evidence>
<protein>
    <submittedName>
        <fullName evidence="1">Uncharacterized protein</fullName>
    </submittedName>
</protein>
<keyword evidence="2" id="KW-1185">Reference proteome</keyword>
<comment type="caution">
    <text evidence="1">The sequence shown here is derived from an EMBL/GenBank/DDBJ whole genome shotgun (WGS) entry which is preliminary data.</text>
</comment>
<sequence length="140" mass="16429">MEVIVNDENEISSIEQQAVQELVSDSVYSKTNILFDVTVRTKSVAERLDEEWQPIFNVIRIKTDEQFEEYRDFAYSFSPAPLQIIIKTHLKNSKGDSNLERVERIEEYVEGIIEKKREELSIEDLSYKIIVLSKENEKLN</sequence>